<dbReference type="EC" id="6.3.3.3" evidence="1"/>
<dbReference type="GO" id="GO:0009102">
    <property type="term" value="P:biotin biosynthetic process"/>
    <property type="evidence" value="ECO:0007669"/>
    <property type="project" value="UniProtKB-UniPathway"/>
</dbReference>
<dbReference type="EMBL" id="MLJW01000044">
    <property type="protein sequence ID" value="OIR06352.1"/>
    <property type="molecule type" value="Genomic_DNA"/>
</dbReference>
<dbReference type="InterPro" id="IPR027417">
    <property type="entry name" value="P-loop_NTPase"/>
</dbReference>
<dbReference type="PANTHER" id="PTHR43210:SF5">
    <property type="entry name" value="DETHIOBIOTIN SYNTHETASE"/>
    <property type="match status" value="1"/>
</dbReference>
<dbReference type="GO" id="GO:0004141">
    <property type="term" value="F:dethiobiotin synthase activity"/>
    <property type="evidence" value="ECO:0007669"/>
    <property type="project" value="UniProtKB-EC"/>
</dbReference>
<dbReference type="InterPro" id="IPR004472">
    <property type="entry name" value="DTB_synth_BioD"/>
</dbReference>
<dbReference type="PANTHER" id="PTHR43210">
    <property type="entry name" value="DETHIOBIOTIN SYNTHETASE"/>
    <property type="match status" value="1"/>
</dbReference>
<dbReference type="GO" id="GO:0005829">
    <property type="term" value="C:cytosol"/>
    <property type="evidence" value="ECO:0007669"/>
    <property type="project" value="TreeGrafter"/>
</dbReference>
<gene>
    <name evidence="1" type="primary">bioD_1</name>
    <name evidence="1" type="ORF">GALL_115420</name>
</gene>
<protein>
    <submittedName>
        <fullName evidence="1">ATP-dependent dethiobiotin synthetase BioD</fullName>
        <ecNumber evidence="1">6.3.3.3</ecNumber>
    </submittedName>
</protein>
<accession>A0A1J5SQQ8</accession>
<evidence type="ECO:0000313" key="1">
    <source>
        <dbReference type="EMBL" id="OIR06352.1"/>
    </source>
</evidence>
<sequence length="215" mass="22269">MRTLLISGNDTGIGKTHVTGLLAGALARRGLAVQVVKPIETGRGPGEAGDADTAAAAAGRGVVPVTLFRFAEPLAPLEAARLEGRRVSLGDLRDALDRLAPCDWRLVEGAGGLAVPVDEDGSDWTDVARVCGAEAIVLVVEDRLGSINQARLLASHCRLKGAANPIVFLNAVRPPPPEVARSNRVGLDRAGVRCVGSGRVEDLLVALANRAENAA</sequence>
<dbReference type="NCBIfam" id="TIGR00347">
    <property type="entry name" value="bioD"/>
    <property type="match status" value="1"/>
</dbReference>
<dbReference type="SUPFAM" id="SSF52540">
    <property type="entry name" value="P-loop containing nucleoside triphosphate hydrolases"/>
    <property type="match status" value="1"/>
</dbReference>
<comment type="caution">
    <text evidence="1">The sequence shown here is derived from an EMBL/GenBank/DDBJ whole genome shotgun (WGS) entry which is preliminary data.</text>
</comment>
<proteinExistence type="inferred from homology"/>
<dbReference type="AlphaFoldDB" id="A0A1J5SQQ8"/>
<dbReference type="GO" id="GO:0005524">
    <property type="term" value="F:ATP binding"/>
    <property type="evidence" value="ECO:0007669"/>
    <property type="project" value="InterPro"/>
</dbReference>
<dbReference type="CDD" id="cd03109">
    <property type="entry name" value="DTBS"/>
    <property type="match status" value="1"/>
</dbReference>
<reference evidence="1" key="1">
    <citation type="submission" date="2016-10" db="EMBL/GenBank/DDBJ databases">
        <title>Sequence of Gallionella enrichment culture.</title>
        <authorList>
            <person name="Poehlein A."/>
            <person name="Muehling M."/>
            <person name="Daniel R."/>
        </authorList>
    </citation>
    <scope>NUCLEOTIDE SEQUENCE</scope>
</reference>
<dbReference type="UniPathway" id="UPA00078"/>
<dbReference type="Pfam" id="PF13500">
    <property type="entry name" value="AAA_26"/>
    <property type="match status" value="1"/>
</dbReference>
<dbReference type="GO" id="GO:0000287">
    <property type="term" value="F:magnesium ion binding"/>
    <property type="evidence" value="ECO:0007669"/>
    <property type="project" value="InterPro"/>
</dbReference>
<keyword evidence="1" id="KW-0436">Ligase</keyword>
<name>A0A1J5SQQ8_9ZZZZ</name>
<dbReference type="Gene3D" id="3.40.50.300">
    <property type="entry name" value="P-loop containing nucleotide triphosphate hydrolases"/>
    <property type="match status" value="1"/>
</dbReference>
<organism evidence="1">
    <name type="scientific">mine drainage metagenome</name>
    <dbReference type="NCBI Taxonomy" id="410659"/>
    <lineage>
        <taxon>unclassified sequences</taxon>
        <taxon>metagenomes</taxon>
        <taxon>ecological metagenomes</taxon>
    </lineage>
</organism>
<dbReference type="HAMAP" id="MF_00336">
    <property type="entry name" value="BioD"/>
    <property type="match status" value="1"/>
</dbReference>